<dbReference type="EMBL" id="OU963909">
    <property type="protein sequence ID" value="CAH0400021.1"/>
    <property type="molecule type" value="Genomic_DNA"/>
</dbReference>
<organism evidence="4 5">
    <name type="scientific">Chilo suppressalis</name>
    <name type="common">Asiatic rice borer moth</name>
    <dbReference type="NCBI Taxonomy" id="168631"/>
    <lineage>
        <taxon>Eukaryota</taxon>
        <taxon>Metazoa</taxon>
        <taxon>Ecdysozoa</taxon>
        <taxon>Arthropoda</taxon>
        <taxon>Hexapoda</taxon>
        <taxon>Insecta</taxon>
        <taxon>Pterygota</taxon>
        <taxon>Neoptera</taxon>
        <taxon>Endopterygota</taxon>
        <taxon>Lepidoptera</taxon>
        <taxon>Glossata</taxon>
        <taxon>Ditrysia</taxon>
        <taxon>Pyraloidea</taxon>
        <taxon>Crambidae</taxon>
        <taxon>Crambinae</taxon>
        <taxon>Chilo</taxon>
    </lineage>
</organism>
<dbReference type="PANTHER" id="PTHR13234:SF68">
    <property type="entry name" value="GH19763P"/>
    <property type="match status" value="1"/>
</dbReference>
<dbReference type="Pfam" id="PF03227">
    <property type="entry name" value="GILT"/>
    <property type="match status" value="1"/>
</dbReference>
<reference evidence="4" key="1">
    <citation type="submission" date="2021-12" db="EMBL/GenBank/DDBJ databases">
        <authorList>
            <person name="King R."/>
        </authorList>
    </citation>
    <scope>NUCLEOTIDE SEQUENCE</scope>
</reference>
<dbReference type="PANTHER" id="PTHR13234">
    <property type="entry name" value="GAMMA-INTERFERON INDUCIBLE LYSOSOMAL THIOL REDUCTASE GILT"/>
    <property type="match status" value="1"/>
</dbReference>
<evidence type="ECO:0000313" key="4">
    <source>
        <dbReference type="EMBL" id="CAH0400021.1"/>
    </source>
</evidence>
<evidence type="ECO:0000313" key="5">
    <source>
        <dbReference type="Proteomes" id="UP001153292"/>
    </source>
</evidence>
<dbReference type="Proteomes" id="UP001153292">
    <property type="component" value="Chromosome 16"/>
</dbReference>
<comment type="similarity">
    <text evidence="1">Belongs to the GILT family.</text>
</comment>
<feature type="signal peptide" evidence="3">
    <location>
        <begin position="1"/>
        <end position="24"/>
    </location>
</feature>
<feature type="chain" id="PRO_5046176694" evidence="3">
    <location>
        <begin position="25"/>
        <end position="220"/>
    </location>
</feature>
<keyword evidence="2" id="KW-0325">Glycoprotein</keyword>
<evidence type="ECO:0000256" key="1">
    <source>
        <dbReference type="ARBA" id="ARBA00005679"/>
    </source>
</evidence>
<dbReference type="InterPro" id="IPR004911">
    <property type="entry name" value="Interferon-induced_GILT"/>
</dbReference>
<keyword evidence="3" id="KW-0732">Signal</keyword>
<evidence type="ECO:0000256" key="3">
    <source>
        <dbReference type="SAM" id="SignalP"/>
    </source>
</evidence>
<name>A0ABN8AV98_CHISP</name>
<evidence type="ECO:0000256" key="2">
    <source>
        <dbReference type="ARBA" id="ARBA00023180"/>
    </source>
</evidence>
<accession>A0ABN8AV98</accession>
<keyword evidence="5" id="KW-1185">Reference proteome</keyword>
<protein>
    <submittedName>
        <fullName evidence="4">Uncharacterized protein</fullName>
    </submittedName>
</protein>
<proteinExistence type="inferred from homology"/>
<sequence length="220" mass="24506">MAAGTLKQFLFVFCVLAANDLAYGYVPKELLLSVYYESKCPDSRDFVLNQLMPTMKMLPNNIILQLVPFGKAKSIEQGYRGFECQHGPSECLGNIIQSCALNLMRSKTDLKKAEYVACEMKSLASTRGDLTCVQQANLDPEMVNQCIESGEGTELQLDAEFLTGLISPKFIPTVTIDGIFNQQIQDHSQIDLKGTICSILKETKQCAQHYNNMALKYVLV</sequence>
<gene>
    <name evidence="4" type="ORF">CHILSU_LOCUS3203</name>
</gene>